<keyword evidence="5" id="KW-0372">Hormone</keyword>
<dbReference type="GO" id="GO:0060452">
    <property type="term" value="P:positive regulation of cardiac muscle contraction"/>
    <property type="evidence" value="ECO:0007669"/>
    <property type="project" value="Ensembl"/>
</dbReference>
<evidence type="ECO:0000256" key="6">
    <source>
        <dbReference type="ARBA" id="ARBA00022858"/>
    </source>
</evidence>
<dbReference type="PROSITE" id="PS00263">
    <property type="entry name" value="NATRIURETIC_PEPTIDE"/>
    <property type="match status" value="1"/>
</dbReference>
<proteinExistence type="inferred from homology"/>
<feature type="region of interest" description="Disordered" evidence="9">
    <location>
        <begin position="56"/>
        <end position="112"/>
    </location>
</feature>
<evidence type="ECO:0000313" key="11">
    <source>
        <dbReference type="Ensembl" id="ENSCABP00000023395.1"/>
    </source>
</evidence>
<keyword evidence="7" id="KW-1015">Disulfide bond</keyword>
<dbReference type="GO" id="GO:0014898">
    <property type="term" value="P:cardiac muscle hypertrophy in response to stress"/>
    <property type="evidence" value="ECO:0007669"/>
    <property type="project" value="Ensembl"/>
</dbReference>
<dbReference type="GO" id="GO:0030250">
    <property type="term" value="F:guanylate cyclase activator activity"/>
    <property type="evidence" value="ECO:0007669"/>
    <property type="project" value="Ensembl"/>
</dbReference>
<dbReference type="GO" id="GO:0036376">
    <property type="term" value="P:sodium ion export across plasma membrane"/>
    <property type="evidence" value="ECO:0007669"/>
    <property type="project" value="Ensembl"/>
</dbReference>
<keyword evidence="12" id="KW-1185">Reference proteome</keyword>
<dbReference type="GO" id="GO:0005737">
    <property type="term" value="C:cytoplasm"/>
    <property type="evidence" value="ECO:0007669"/>
    <property type="project" value="Ensembl"/>
</dbReference>
<dbReference type="PANTHER" id="PTHR14066">
    <property type="entry name" value="ATRIAL NATRIURETIC FACTOR PRECURSOR"/>
    <property type="match status" value="1"/>
</dbReference>
<keyword evidence="10" id="KW-0732">Signal</keyword>
<evidence type="ECO:0000256" key="9">
    <source>
        <dbReference type="SAM" id="MobiDB-lite"/>
    </source>
</evidence>
<dbReference type="GO" id="GO:0006182">
    <property type="term" value="P:cGMP biosynthetic process"/>
    <property type="evidence" value="ECO:0007669"/>
    <property type="project" value="Ensembl"/>
</dbReference>
<dbReference type="PANTHER" id="PTHR14066:SF2">
    <property type="entry name" value="NATRIURETIC PEPTIDES A"/>
    <property type="match status" value="1"/>
</dbReference>
<dbReference type="GO" id="GO:0005615">
    <property type="term" value="C:extracellular space"/>
    <property type="evidence" value="ECO:0007669"/>
    <property type="project" value="Ensembl"/>
</dbReference>
<dbReference type="InterPro" id="IPR050787">
    <property type="entry name" value="Natriuretic_peptide"/>
</dbReference>
<dbReference type="OMA" id="GPWDASD"/>
<evidence type="ECO:0000256" key="7">
    <source>
        <dbReference type="ARBA" id="ARBA00023157"/>
    </source>
</evidence>
<evidence type="ECO:0000256" key="4">
    <source>
        <dbReference type="ARBA" id="ARBA00022525"/>
    </source>
</evidence>
<dbReference type="GO" id="GO:0097746">
    <property type="term" value="P:blood vessel diameter maintenance"/>
    <property type="evidence" value="ECO:0007669"/>
    <property type="project" value="UniProtKB-KW"/>
</dbReference>
<dbReference type="AlphaFoldDB" id="A0A8C0IWL6"/>
<protein>
    <recommendedName>
        <fullName evidence="3">Natriuretic peptides A</fullName>
    </recommendedName>
</protein>
<dbReference type="InterPro" id="IPR000663">
    <property type="entry name" value="Natr_peptide"/>
</dbReference>
<dbReference type="Proteomes" id="UP000694404">
    <property type="component" value="Unplaced"/>
</dbReference>
<keyword evidence="6 8" id="KW-0838">Vasoactive</keyword>
<dbReference type="GO" id="GO:0010460">
    <property type="term" value="P:positive regulation of heart rate"/>
    <property type="evidence" value="ECO:0007669"/>
    <property type="project" value="Ensembl"/>
</dbReference>
<dbReference type="GO" id="GO:0005184">
    <property type="term" value="F:neuropeptide hormone activity"/>
    <property type="evidence" value="ECO:0007669"/>
    <property type="project" value="Ensembl"/>
</dbReference>
<dbReference type="SMART" id="SM00183">
    <property type="entry name" value="NAT_PEP"/>
    <property type="match status" value="1"/>
</dbReference>
<accession>A0A8C0IWL6</accession>
<comment type="subcellular location">
    <subcellularLocation>
        <location evidence="1 8">Secreted</location>
    </subcellularLocation>
</comment>
<feature type="signal peptide" evidence="10">
    <location>
        <begin position="1"/>
        <end position="28"/>
    </location>
</feature>
<evidence type="ECO:0000256" key="5">
    <source>
        <dbReference type="ARBA" id="ARBA00022702"/>
    </source>
</evidence>
<dbReference type="GO" id="GO:0019934">
    <property type="term" value="P:cGMP-mediated signaling"/>
    <property type="evidence" value="ECO:0007669"/>
    <property type="project" value="TreeGrafter"/>
</dbReference>
<dbReference type="GO" id="GO:0007168">
    <property type="term" value="P:receptor guanylyl cyclase signaling pathway"/>
    <property type="evidence" value="ECO:0007669"/>
    <property type="project" value="Ensembl"/>
</dbReference>
<dbReference type="GO" id="GO:0051427">
    <property type="term" value="F:hormone receptor binding"/>
    <property type="evidence" value="ECO:0007669"/>
    <property type="project" value="Ensembl"/>
</dbReference>
<evidence type="ECO:0000256" key="10">
    <source>
        <dbReference type="SAM" id="SignalP"/>
    </source>
</evidence>
<dbReference type="GO" id="GO:0007218">
    <property type="term" value="P:neuropeptide signaling pathway"/>
    <property type="evidence" value="ECO:0007669"/>
    <property type="project" value="Ensembl"/>
</dbReference>
<dbReference type="GO" id="GO:0003085">
    <property type="term" value="P:negative regulation of systemic arterial blood pressure"/>
    <property type="evidence" value="ECO:0007669"/>
    <property type="project" value="TreeGrafter"/>
</dbReference>
<evidence type="ECO:0000256" key="1">
    <source>
        <dbReference type="ARBA" id="ARBA00004613"/>
    </source>
</evidence>
<reference evidence="11" key="2">
    <citation type="submission" date="2025-09" db="UniProtKB">
        <authorList>
            <consortium name="Ensembl"/>
        </authorList>
    </citation>
    <scope>IDENTIFICATION</scope>
</reference>
<sequence length="163" mass="18082">MGLLTAATLRFPLLLLLLLLSMKPQGRAKAHPMYSSASMAELADFKTLLDRLEDKLPSEAAETGLSQEVNEQNEEAPRDASRPLAPRNSDYIRPQREGLAYGPNSWELPEKPPSALRSKLRALLNTPRSMRRFSDCFGQRIDRIGAQSGLGCNSYRVRGRGNG</sequence>
<evidence type="ECO:0000256" key="3">
    <source>
        <dbReference type="ARBA" id="ARBA00020078"/>
    </source>
</evidence>
<reference evidence="11" key="1">
    <citation type="submission" date="2025-08" db="UniProtKB">
        <authorList>
            <consortium name="Ensembl"/>
        </authorList>
    </citation>
    <scope>IDENTIFICATION</scope>
</reference>
<evidence type="ECO:0000313" key="12">
    <source>
        <dbReference type="Proteomes" id="UP000694404"/>
    </source>
</evidence>
<dbReference type="InterPro" id="IPR002407">
    <property type="entry name" value="Natriuretic_peptide_atrial"/>
</dbReference>
<dbReference type="GO" id="GO:0071855">
    <property type="term" value="F:neuropeptide receptor binding"/>
    <property type="evidence" value="ECO:0007669"/>
    <property type="project" value="Ensembl"/>
</dbReference>
<name>A0A8C0IWL6_CHEAB</name>
<evidence type="ECO:0000256" key="8">
    <source>
        <dbReference type="RuleBase" id="RU003686"/>
    </source>
</evidence>
<dbReference type="Ensembl" id="ENSCABT00000025639.1">
    <property type="protein sequence ID" value="ENSCABP00000023395.1"/>
    <property type="gene ID" value="ENSCABG00000017248.1"/>
</dbReference>
<gene>
    <name evidence="11" type="primary">NPPA</name>
</gene>
<dbReference type="PRINTS" id="PR00711">
    <property type="entry name" value="ANATPEPTIDE"/>
</dbReference>
<dbReference type="GO" id="GO:0043114">
    <property type="term" value="P:regulation of vascular permeability"/>
    <property type="evidence" value="ECO:0007669"/>
    <property type="project" value="Ensembl"/>
</dbReference>
<feature type="chain" id="PRO_5034958078" description="Natriuretic peptides A" evidence="10">
    <location>
        <begin position="29"/>
        <end position="163"/>
    </location>
</feature>
<keyword evidence="4" id="KW-0964">Secreted</keyword>
<dbReference type="GO" id="GO:0032991">
    <property type="term" value="C:protein-containing complex"/>
    <property type="evidence" value="ECO:0007669"/>
    <property type="project" value="Ensembl"/>
</dbReference>
<dbReference type="GeneTree" id="ENSGT00940000154513"/>
<organism evidence="11 12">
    <name type="scientific">Chelonoidis abingdonii</name>
    <name type="common">Abingdon island giant tortoise</name>
    <name type="synonym">Testudo abingdonii</name>
    <dbReference type="NCBI Taxonomy" id="106734"/>
    <lineage>
        <taxon>Eukaryota</taxon>
        <taxon>Metazoa</taxon>
        <taxon>Chordata</taxon>
        <taxon>Craniata</taxon>
        <taxon>Vertebrata</taxon>
        <taxon>Euteleostomi</taxon>
        <taxon>Archelosauria</taxon>
        <taxon>Testudinata</taxon>
        <taxon>Testudines</taxon>
        <taxon>Cryptodira</taxon>
        <taxon>Durocryptodira</taxon>
        <taxon>Testudinoidea</taxon>
        <taxon>Testudinidae</taxon>
        <taxon>Chelonoidis</taxon>
    </lineage>
</organism>
<dbReference type="GO" id="GO:0006457">
    <property type="term" value="P:protein folding"/>
    <property type="evidence" value="ECO:0007669"/>
    <property type="project" value="Ensembl"/>
</dbReference>
<evidence type="ECO:0000256" key="2">
    <source>
        <dbReference type="ARBA" id="ARBA00009041"/>
    </source>
</evidence>
<comment type="similarity">
    <text evidence="2 8">Belongs to the natriuretic peptide family.</text>
</comment>
<dbReference type="Pfam" id="PF00212">
    <property type="entry name" value="ANP"/>
    <property type="match status" value="1"/>
</dbReference>
<dbReference type="InterPro" id="IPR030480">
    <property type="entry name" value="Natr_peptide_CS"/>
</dbReference>
<dbReference type="GO" id="GO:1903766">
    <property type="term" value="P:positive regulation of potassium ion export across plasma membrane"/>
    <property type="evidence" value="ECO:0007669"/>
    <property type="project" value="Ensembl"/>
</dbReference>
<dbReference type="GO" id="GO:0060372">
    <property type="term" value="P:regulation of atrial cardiac muscle cell membrane repolarization"/>
    <property type="evidence" value="ECO:0007669"/>
    <property type="project" value="Ensembl"/>
</dbReference>